<organism evidence="2 3">
    <name type="scientific">Streptomyces roseolus</name>
    <dbReference type="NCBI Taxonomy" id="67358"/>
    <lineage>
        <taxon>Bacteria</taxon>
        <taxon>Bacillati</taxon>
        <taxon>Actinomycetota</taxon>
        <taxon>Actinomycetes</taxon>
        <taxon>Kitasatosporales</taxon>
        <taxon>Streptomycetaceae</taxon>
        <taxon>Streptomyces</taxon>
    </lineage>
</organism>
<evidence type="ECO:0000313" key="3">
    <source>
        <dbReference type="Proteomes" id="UP001278571"/>
    </source>
</evidence>
<dbReference type="RefSeq" id="WP_319007319.1">
    <property type="nucleotide sequence ID" value="NZ_JAWJZF010000133.1"/>
</dbReference>
<feature type="compositionally biased region" description="Basic and acidic residues" evidence="1">
    <location>
        <begin position="91"/>
        <end position="104"/>
    </location>
</feature>
<feature type="non-terminal residue" evidence="2">
    <location>
        <position position="1"/>
    </location>
</feature>
<evidence type="ECO:0000313" key="2">
    <source>
        <dbReference type="EMBL" id="MDX2290712.1"/>
    </source>
</evidence>
<dbReference type="Proteomes" id="UP001278571">
    <property type="component" value="Unassembled WGS sequence"/>
</dbReference>
<protein>
    <submittedName>
        <fullName evidence="2">Uncharacterized protein</fullName>
    </submittedName>
</protein>
<sequence length="104" mass="10754">YINIDSSNAVTVVGNITPVGSAPMAMTGSPLTAPAVPGANSVYWIIQANLTTGALSIKQATGASGNNSFFPAPDAGNSLIYQQETKSTDGTNDKSGNRNYDDNW</sequence>
<accession>A0ABU4JZ08</accession>
<keyword evidence="3" id="KW-1185">Reference proteome</keyword>
<gene>
    <name evidence="2" type="ORF">R2363_00695</name>
</gene>
<name>A0ABU4JZ08_9ACTN</name>
<evidence type="ECO:0000256" key="1">
    <source>
        <dbReference type="SAM" id="MobiDB-lite"/>
    </source>
</evidence>
<dbReference type="EMBL" id="JAWJZF010000133">
    <property type="protein sequence ID" value="MDX2290712.1"/>
    <property type="molecule type" value="Genomic_DNA"/>
</dbReference>
<feature type="compositionally biased region" description="Polar residues" evidence="1">
    <location>
        <begin position="79"/>
        <end position="90"/>
    </location>
</feature>
<reference evidence="2 3" key="1">
    <citation type="submission" date="2023-10" db="EMBL/GenBank/DDBJ databases">
        <authorList>
            <person name="Wang X.X."/>
        </authorList>
    </citation>
    <scope>NUCLEOTIDE SEQUENCE [LARGE SCALE GENOMIC DNA]</scope>
    <source>
        <strain evidence="2 3">NBRC 12816</strain>
    </source>
</reference>
<proteinExistence type="predicted"/>
<feature type="region of interest" description="Disordered" evidence="1">
    <location>
        <begin position="74"/>
        <end position="104"/>
    </location>
</feature>
<comment type="caution">
    <text evidence="2">The sequence shown here is derived from an EMBL/GenBank/DDBJ whole genome shotgun (WGS) entry which is preliminary data.</text>
</comment>